<proteinExistence type="predicted"/>
<dbReference type="EMBL" id="LUCH01000177">
    <property type="protein sequence ID" value="KAF5405875.1"/>
    <property type="molecule type" value="Genomic_DNA"/>
</dbReference>
<organism evidence="1 2">
    <name type="scientific">Paragonimus heterotremus</name>
    <dbReference type="NCBI Taxonomy" id="100268"/>
    <lineage>
        <taxon>Eukaryota</taxon>
        <taxon>Metazoa</taxon>
        <taxon>Spiralia</taxon>
        <taxon>Lophotrochozoa</taxon>
        <taxon>Platyhelminthes</taxon>
        <taxon>Trematoda</taxon>
        <taxon>Digenea</taxon>
        <taxon>Plagiorchiida</taxon>
        <taxon>Troglotremata</taxon>
        <taxon>Troglotrematidae</taxon>
        <taxon>Paragonimus</taxon>
    </lineage>
</organism>
<protein>
    <submittedName>
        <fullName evidence="1">Uncharacterized protein</fullName>
    </submittedName>
</protein>
<comment type="caution">
    <text evidence="1">The sequence shown here is derived from an EMBL/GenBank/DDBJ whole genome shotgun (WGS) entry which is preliminary data.</text>
</comment>
<dbReference type="OrthoDB" id="10374737at2759"/>
<reference evidence="1" key="1">
    <citation type="submission" date="2019-05" db="EMBL/GenBank/DDBJ databases">
        <title>Annotation for the trematode Paragonimus heterotremus.</title>
        <authorList>
            <person name="Choi Y.-J."/>
        </authorList>
    </citation>
    <scope>NUCLEOTIDE SEQUENCE</scope>
    <source>
        <strain evidence="1">LC</strain>
    </source>
</reference>
<sequence length="245" mass="28557">MQSTSSKINTSSSRRMGKLTGVLPCFNGTREVKEIKENHTNKMPEKNASVRRFRSPAELRILDSATRWDHLRPLTTELIRRLFPNSQFEKCFICPLIRNKFHFVFDIFPKCFVLLIDANKQQFIVVNQAHKYGQLQAMKLLNLFRINRIDELTKTPCEQKQRNVKNLSCASSRRCKKTFRLQPNELNRNSSTDEASTLPNFSILMALLLNRSCCLVLKAEEIQDKDLRDIFFLELLPEDQSKFGK</sequence>
<evidence type="ECO:0000313" key="2">
    <source>
        <dbReference type="Proteomes" id="UP000748531"/>
    </source>
</evidence>
<name>A0A8J4T6Q2_9TREM</name>
<keyword evidence="2" id="KW-1185">Reference proteome</keyword>
<accession>A0A8J4T6Q2</accession>
<dbReference type="Proteomes" id="UP000748531">
    <property type="component" value="Unassembled WGS sequence"/>
</dbReference>
<dbReference type="AlphaFoldDB" id="A0A8J4T6Q2"/>
<evidence type="ECO:0000313" key="1">
    <source>
        <dbReference type="EMBL" id="KAF5405875.1"/>
    </source>
</evidence>
<gene>
    <name evidence="1" type="ORF">PHET_00634</name>
</gene>